<dbReference type="AlphaFoldDB" id="A0A4U8QBH2"/>
<dbReference type="InterPro" id="IPR044060">
    <property type="entry name" value="Bacterial_rp_domain"/>
</dbReference>
<sequence length="1171" mass="128071" precursor="true">MFKNKKLKKYLAVLLCFTFISSMAGNAFAANNREAVPKDDFGVICTVFDTVATENVQGKYDATLTARLTVNREKVKYIIGGGVEWSWQKRLPIPELLNTPPLGAQHGGPYYELPEDEAMGLRSLRQVFKFVNDDVNGALTPGENGTGYKEFQLAFSNIEAVPGEVFKGVRVRDYFSPDSGVSTLELMNPATNEGVDSVRETVTIGNIRIPGRSIIYKTNAEGSQVYTQSYKTDEELIGKTILDIEATGFPVVQDKEFLGWSTTPNSKNPEYQPGTSLEEKNSDGSYKVSNLTLYPVWKGEEHLEGNWVDYKVFDTRADRDPNLADGRYNATMNVRVITDPAKLKEIKSGVLEWSWPSRLPLPELKNAPELGPLTGGPYYELPEDASMGLYSLRQLFKWWNVNGGVLTPGEDGTGYHEFQLYFYNFAAEPGEVIENVRLRDYFSEEDNESKVYGISAETGEEVVSERCHVTLGSITIPGKKMLYKFDDSDGAAQYQQIYYSDEDAENAKILNNDPTQNTSQPLTMPNFTAPEGKEFGGWSTVSGAETAEYQPGDAIKDLTNLILYPVWTAKDGYTVTYDGNGGTPEKASDTVLKGDAVASFPTAEHPEHYIFKGWFTEAEGGTQVKAPYTPTGDVTLYAHWEMTYKVLYSAGNGSGSITDSNSPYQTDAYVVVLGKEGLTSPGAGWIFAGWESSVPVLVGSEEKQQLNPNDTFRMPAQDVTLTAKWSNTISDVCPLVLDIAAGTLKNAKNENITSGFTVTSKTIVMTNNAFVSCNTDHIHELEIIGKADKSVIIEGSEDKKFNITVKGVSAKQLNLDNYGMVTFGSNAGDMDNLFTNINGEGLVISENVTSIKINEGCTVSAAADKGKEPIQGITGKAKKLDLTLYSKVSENLDLSIKGAAFTIPGNYQMISVLDNIDGTWLKDDVAVTDPVTGKAFVRGLAEGDQDTKYLDPSYSANNLYGKTFGLTGTNIADTSGVYGRYQAVRVPEAVNQLKITVPTRIIFNIYTSGLNGTEKGFIAPPAVLNNESASFEDSILIDGQQKDYGKKQHVANVGYKGIQTRATSSYSLVDFAMVTAEQMAKPSTHPLVALEALANVDGQQRISLDDSAGTVDKVWFGAPYGESKIQLAVPSAYTDPQTKRYYQEPSDITDNTIVLNGFHTMKLSFSFGSGQ</sequence>
<feature type="compositionally biased region" description="Polar residues" evidence="2">
    <location>
        <begin position="260"/>
        <end position="275"/>
    </location>
</feature>
<dbReference type="InterPro" id="IPR042229">
    <property type="entry name" value="Listeria/Bacterioides_rpt_sf"/>
</dbReference>
<gene>
    <name evidence="5" type="ORF">DSM106044_01478</name>
</gene>
<comment type="caution">
    <text evidence="5">The sequence shown here is derived from an EMBL/GenBank/DDBJ whole genome shotgun (WGS) entry which is preliminary data.</text>
</comment>
<evidence type="ECO:0000256" key="3">
    <source>
        <dbReference type="SAM" id="SignalP"/>
    </source>
</evidence>
<feature type="chain" id="PRO_5020224388" description="Bacterial repeat domain-containing protein" evidence="3">
    <location>
        <begin position="30"/>
        <end position="1171"/>
    </location>
</feature>
<evidence type="ECO:0000256" key="1">
    <source>
        <dbReference type="ARBA" id="ARBA00004196"/>
    </source>
</evidence>
<dbReference type="Pfam" id="PF18998">
    <property type="entry name" value="Flg_new_2"/>
    <property type="match status" value="1"/>
</dbReference>
<comment type="subcellular location">
    <subcellularLocation>
        <location evidence="1">Cell envelope</location>
    </subcellularLocation>
</comment>
<feature type="region of interest" description="Disordered" evidence="2">
    <location>
        <begin position="260"/>
        <end position="283"/>
    </location>
</feature>
<name>A0A4U8QBH2_9FIRM</name>
<dbReference type="Proteomes" id="UP000306509">
    <property type="component" value="Unassembled WGS sequence"/>
</dbReference>
<dbReference type="Pfam" id="PF09479">
    <property type="entry name" value="Flg_new"/>
    <property type="match status" value="1"/>
</dbReference>
<dbReference type="EMBL" id="QGQD01000035">
    <property type="protein sequence ID" value="TLD01623.1"/>
    <property type="molecule type" value="Genomic_DNA"/>
</dbReference>
<evidence type="ECO:0000259" key="4">
    <source>
        <dbReference type="Pfam" id="PF18998"/>
    </source>
</evidence>
<dbReference type="GO" id="GO:0030313">
    <property type="term" value="C:cell envelope"/>
    <property type="evidence" value="ECO:0007669"/>
    <property type="project" value="UniProtKB-SubCell"/>
</dbReference>
<protein>
    <recommendedName>
        <fullName evidence="4">Bacterial repeat domain-containing protein</fullName>
    </recommendedName>
</protein>
<evidence type="ECO:0000313" key="6">
    <source>
        <dbReference type="Proteomes" id="UP000306509"/>
    </source>
</evidence>
<proteinExistence type="predicted"/>
<dbReference type="STRING" id="180332.GCA_000797495_05662"/>
<reference evidence="5 6" key="1">
    <citation type="journal article" date="2019" name="Anaerobe">
        <title>Detection of Robinsoniella peoriensis in multiple bone samples of a trauma patient.</title>
        <authorList>
            <person name="Schrottner P."/>
            <person name="Hartwich K."/>
            <person name="Bunk B."/>
            <person name="Schober I."/>
            <person name="Helbig S."/>
            <person name="Rudolph W.W."/>
            <person name="Gunzer F."/>
        </authorList>
    </citation>
    <scope>NUCLEOTIDE SEQUENCE [LARGE SCALE GENOMIC DNA]</scope>
    <source>
        <strain evidence="5 6">DSM 106044</strain>
    </source>
</reference>
<feature type="domain" description="Bacterial repeat" evidence="4">
    <location>
        <begin position="652"/>
        <end position="727"/>
    </location>
</feature>
<dbReference type="RefSeq" id="WP_138002160.1">
    <property type="nucleotide sequence ID" value="NZ_QGQD01000035.1"/>
</dbReference>
<evidence type="ECO:0000256" key="2">
    <source>
        <dbReference type="SAM" id="MobiDB-lite"/>
    </source>
</evidence>
<dbReference type="Gene3D" id="2.60.40.4270">
    <property type="entry name" value="Listeria-Bacteroides repeat domain"/>
    <property type="match status" value="1"/>
</dbReference>
<accession>A0A4U8QBH2</accession>
<organism evidence="5 6">
    <name type="scientific">Robinsoniella peoriensis</name>
    <dbReference type="NCBI Taxonomy" id="180332"/>
    <lineage>
        <taxon>Bacteria</taxon>
        <taxon>Bacillati</taxon>
        <taxon>Bacillota</taxon>
        <taxon>Clostridia</taxon>
        <taxon>Lachnospirales</taxon>
        <taxon>Lachnospiraceae</taxon>
        <taxon>Robinsoniella</taxon>
    </lineage>
</organism>
<keyword evidence="6" id="KW-1185">Reference proteome</keyword>
<feature type="signal peptide" evidence="3">
    <location>
        <begin position="1"/>
        <end position="29"/>
    </location>
</feature>
<dbReference type="NCBIfam" id="TIGR02543">
    <property type="entry name" value="List_Bact_rpt"/>
    <property type="match status" value="1"/>
</dbReference>
<evidence type="ECO:0000313" key="5">
    <source>
        <dbReference type="EMBL" id="TLD01623.1"/>
    </source>
</evidence>
<keyword evidence="3" id="KW-0732">Signal</keyword>
<dbReference type="InterPro" id="IPR013378">
    <property type="entry name" value="InlB-like_B-rpt"/>
</dbReference>